<keyword evidence="2" id="KW-0813">Transport</keyword>
<evidence type="ECO:0000313" key="7">
    <source>
        <dbReference type="Proteomes" id="UP000823842"/>
    </source>
</evidence>
<gene>
    <name evidence="6" type="ORF">IAA06_15525</name>
</gene>
<dbReference type="EMBL" id="DWYZ01000299">
    <property type="protein sequence ID" value="HJB30182.1"/>
    <property type="molecule type" value="Genomic_DNA"/>
</dbReference>
<dbReference type="GO" id="GO:0098796">
    <property type="term" value="C:membrane protein complex"/>
    <property type="evidence" value="ECO:0007669"/>
    <property type="project" value="UniProtKB-ARBA"/>
</dbReference>
<keyword evidence="3" id="KW-0547">Nucleotide-binding</keyword>
<evidence type="ECO:0000259" key="5">
    <source>
        <dbReference type="PROSITE" id="PS50893"/>
    </source>
</evidence>
<feature type="domain" description="ABC transporter" evidence="5">
    <location>
        <begin position="4"/>
        <end position="227"/>
    </location>
</feature>
<dbReference type="SMART" id="SM00382">
    <property type="entry name" value="AAA"/>
    <property type="match status" value="1"/>
</dbReference>
<organism evidence="6 7">
    <name type="scientific">Candidatus Blautia faecavium</name>
    <dbReference type="NCBI Taxonomy" id="2838487"/>
    <lineage>
        <taxon>Bacteria</taxon>
        <taxon>Bacillati</taxon>
        <taxon>Bacillota</taxon>
        <taxon>Clostridia</taxon>
        <taxon>Lachnospirales</taxon>
        <taxon>Lachnospiraceae</taxon>
        <taxon>Blautia</taxon>
    </lineage>
</organism>
<comment type="similarity">
    <text evidence="1">Belongs to the ABC transporter superfamily.</text>
</comment>
<dbReference type="InterPro" id="IPR017911">
    <property type="entry name" value="MacB-like_ATP-bd"/>
</dbReference>
<evidence type="ECO:0000256" key="1">
    <source>
        <dbReference type="ARBA" id="ARBA00005417"/>
    </source>
</evidence>
<reference evidence="6" key="2">
    <citation type="submission" date="2021-04" db="EMBL/GenBank/DDBJ databases">
        <authorList>
            <person name="Gilroy R."/>
        </authorList>
    </citation>
    <scope>NUCLEOTIDE SEQUENCE</scope>
    <source>
        <strain evidence="6">ChiSjej1B19-5720</strain>
    </source>
</reference>
<evidence type="ECO:0000256" key="4">
    <source>
        <dbReference type="ARBA" id="ARBA00022840"/>
    </source>
</evidence>
<keyword evidence="4 6" id="KW-0067">ATP-binding</keyword>
<evidence type="ECO:0000256" key="3">
    <source>
        <dbReference type="ARBA" id="ARBA00022741"/>
    </source>
</evidence>
<dbReference type="PANTHER" id="PTHR42798">
    <property type="entry name" value="LIPOPROTEIN-RELEASING SYSTEM ATP-BINDING PROTEIN LOLD"/>
    <property type="match status" value="1"/>
</dbReference>
<dbReference type="CDD" id="cd03255">
    <property type="entry name" value="ABC_MJ0796_LolCDE_FtsE"/>
    <property type="match status" value="1"/>
</dbReference>
<dbReference type="Pfam" id="PF00005">
    <property type="entry name" value="ABC_tran"/>
    <property type="match status" value="1"/>
</dbReference>
<dbReference type="PROSITE" id="PS00211">
    <property type="entry name" value="ABC_TRANSPORTER_1"/>
    <property type="match status" value="1"/>
</dbReference>
<dbReference type="Gene3D" id="3.40.50.300">
    <property type="entry name" value="P-loop containing nucleotide triphosphate hydrolases"/>
    <property type="match status" value="1"/>
</dbReference>
<dbReference type="InterPro" id="IPR003593">
    <property type="entry name" value="AAA+_ATPase"/>
</dbReference>
<dbReference type="InterPro" id="IPR027417">
    <property type="entry name" value="P-loop_NTPase"/>
</dbReference>
<proteinExistence type="inferred from homology"/>
<dbReference type="InterPro" id="IPR003439">
    <property type="entry name" value="ABC_transporter-like_ATP-bd"/>
</dbReference>
<reference evidence="6" key="1">
    <citation type="journal article" date="2021" name="PeerJ">
        <title>Extensive microbial diversity within the chicken gut microbiome revealed by metagenomics and culture.</title>
        <authorList>
            <person name="Gilroy R."/>
            <person name="Ravi A."/>
            <person name="Getino M."/>
            <person name="Pursley I."/>
            <person name="Horton D.L."/>
            <person name="Alikhan N.F."/>
            <person name="Baker D."/>
            <person name="Gharbi K."/>
            <person name="Hall N."/>
            <person name="Watson M."/>
            <person name="Adriaenssens E.M."/>
            <person name="Foster-Nyarko E."/>
            <person name="Jarju S."/>
            <person name="Secka A."/>
            <person name="Antonio M."/>
            <person name="Oren A."/>
            <person name="Chaudhuri R.R."/>
            <person name="La Ragione R."/>
            <person name="Hildebrand F."/>
            <person name="Pallen M.J."/>
        </authorList>
    </citation>
    <scope>NUCLEOTIDE SEQUENCE</scope>
    <source>
        <strain evidence="6">ChiSjej1B19-5720</strain>
    </source>
</reference>
<dbReference type="SUPFAM" id="SSF52540">
    <property type="entry name" value="P-loop containing nucleoside triphosphate hydrolases"/>
    <property type="match status" value="1"/>
</dbReference>
<dbReference type="InterPro" id="IPR017871">
    <property type="entry name" value="ABC_transporter-like_CS"/>
</dbReference>
<dbReference type="FunFam" id="3.40.50.300:FF:000032">
    <property type="entry name" value="Export ABC transporter ATP-binding protein"/>
    <property type="match status" value="1"/>
</dbReference>
<dbReference type="GO" id="GO:0022857">
    <property type="term" value="F:transmembrane transporter activity"/>
    <property type="evidence" value="ECO:0007669"/>
    <property type="project" value="UniProtKB-ARBA"/>
</dbReference>
<protein>
    <submittedName>
        <fullName evidence="6">ABC transporter ATP-binding protein</fullName>
    </submittedName>
</protein>
<dbReference type="GO" id="GO:0016887">
    <property type="term" value="F:ATP hydrolysis activity"/>
    <property type="evidence" value="ECO:0007669"/>
    <property type="project" value="InterPro"/>
</dbReference>
<sequence length="227" mass="25216">MDLLDVKNISKTYGTGDTAVRALKNAAFSVPKGEFVAVMGESGSGKSTLLNMIGALDTPTSGKVFIDGKDIFSMKESNLTIFRRRNIGFIFQSFNLIPELTVEQNIIFPVLLDYQKPDKKYLEELLTILNLKERRHHLPSQLSGGQQQRVAIGRALITRPALILADEPTGNLDTQNTSEVISLLKEASRKYEQTIVMITHSRSIAQTADRILMVSDGILTDFGRCRD</sequence>
<dbReference type="GO" id="GO:0005524">
    <property type="term" value="F:ATP binding"/>
    <property type="evidence" value="ECO:0007669"/>
    <property type="project" value="UniProtKB-KW"/>
</dbReference>
<dbReference type="Proteomes" id="UP000823842">
    <property type="component" value="Unassembled WGS sequence"/>
</dbReference>
<evidence type="ECO:0000313" key="6">
    <source>
        <dbReference type="EMBL" id="HJB30182.1"/>
    </source>
</evidence>
<dbReference type="PROSITE" id="PS50893">
    <property type="entry name" value="ABC_TRANSPORTER_2"/>
    <property type="match status" value="1"/>
</dbReference>
<name>A0A9D2LVE4_9FIRM</name>
<evidence type="ECO:0000256" key="2">
    <source>
        <dbReference type="ARBA" id="ARBA00022448"/>
    </source>
</evidence>
<dbReference type="PANTHER" id="PTHR42798:SF6">
    <property type="entry name" value="CELL DIVISION ATP-BINDING PROTEIN FTSE"/>
    <property type="match status" value="1"/>
</dbReference>
<comment type="caution">
    <text evidence="6">The sequence shown here is derived from an EMBL/GenBank/DDBJ whole genome shotgun (WGS) entry which is preliminary data.</text>
</comment>
<dbReference type="AlphaFoldDB" id="A0A9D2LVE4"/>
<accession>A0A9D2LVE4</accession>